<evidence type="ECO:0000313" key="3">
    <source>
        <dbReference type="Proteomes" id="UP000016922"/>
    </source>
</evidence>
<name>S3D6S4_GLAL2</name>
<gene>
    <name evidence="2" type="ORF">GLAREA_07939</name>
</gene>
<dbReference type="GeneID" id="19466990"/>
<reference evidence="2 3" key="1">
    <citation type="journal article" date="2013" name="BMC Genomics">
        <title>Genomics-driven discovery of the pneumocandin biosynthetic gene cluster in the fungus Glarea lozoyensis.</title>
        <authorList>
            <person name="Chen L."/>
            <person name="Yue Q."/>
            <person name="Zhang X."/>
            <person name="Xiang M."/>
            <person name="Wang C."/>
            <person name="Li S."/>
            <person name="Che Y."/>
            <person name="Ortiz-Lopez F.J."/>
            <person name="Bills G.F."/>
            <person name="Liu X."/>
            <person name="An Z."/>
        </authorList>
    </citation>
    <scope>NUCLEOTIDE SEQUENCE [LARGE SCALE GENOMIC DNA]</scope>
    <source>
        <strain evidence="3">ATCC 20868 / MF5171</strain>
    </source>
</reference>
<feature type="region of interest" description="Disordered" evidence="1">
    <location>
        <begin position="1"/>
        <end position="26"/>
    </location>
</feature>
<accession>S3D6S4</accession>
<dbReference type="Proteomes" id="UP000016922">
    <property type="component" value="Unassembled WGS sequence"/>
</dbReference>
<feature type="region of interest" description="Disordered" evidence="1">
    <location>
        <begin position="49"/>
        <end position="69"/>
    </location>
</feature>
<organism evidence="2 3">
    <name type="scientific">Glarea lozoyensis (strain ATCC 20868 / MF5171)</name>
    <dbReference type="NCBI Taxonomy" id="1116229"/>
    <lineage>
        <taxon>Eukaryota</taxon>
        <taxon>Fungi</taxon>
        <taxon>Dikarya</taxon>
        <taxon>Ascomycota</taxon>
        <taxon>Pezizomycotina</taxon>
        <taxon>Leotiomycetes</taxon>
        <taxon>Helotiales</taxon>
        <taxon>Helotiaceae</taxon>
        <taxon>Glarea</taxon>
    </lineage>
</organism>
<protein>
    <submittedName>
        <fullName evidence="2">Uncharacterized protein</fullName>
    </submittedName>
</protein>
<evidence type="ECO:0000313" key="2">
    <source>
        <dbReference type="EMBL" id="EPE32804.1"/>
    </source>
</evidence>
<dbReference type="AlphaFoldDB" id="S3D6S4"/>
<dbReference type="HOGENOM" id="CLU_2776135_0_0_1"/>
<evidence type="ECO:0000256" key="1">
    <source>
        <dbReference type="SAM" id="MobiDB-lite"/>
    </source>
</evidence>
<keyword evidence="3" id="KW-1185">Reference proteome</keyword>
<dbReference type="RefSeq" id="XP_008080816.1">
    <property type="nucleotide sequence ID" value="XM_008082625.1"/>
</dbReference>
<dbReference type="EMBL" id="KE145359">
    <property type="protein sequence ID" value="EPE32804.1"/>
    <property type="molecule type" value="Genomic_DNA"/>
</dbReference>
<sequence>MGETSSKAALTSGLPGDDSSPHIWPTRGRLSHLAYPVMDGLRACATALGCGRGPNGRGRHPKHPITNSR</sequence>
<dbReference type="KEGG" id="glz:GLAREA_07939"/>
<proteinExistence type="predicted"/>